<accession>D7BJI1</accession>
<dbReference type="InterPro" id="IPR004437">
    <property type="entry name" value="ParB/RepB/Spo0J"/>
</dbReference>
<keyword evidence="5" id="KW-1185">Reference proteome</keyword>
<dbReference type="SUPFAM" id="SSF109709">
    <property type="entry name" value="KorB DNA-binding domain-like"/>
    <property type="match status" value="1"/>
</dbReference>
<dbReference type="RefSeq" id="WP_013159813.1">
    <property type="nucleotide sequence ID" value="NC_014214.1"/>
</dbReference>
<organism evidence="4 5">
    <name type="scientific">Allomeiothermus silvanus (strain ATCC 700542 / DSM 9946 / NBRC 106475 / NCIMB 13440 / VI-R2)</name>
    <name type="common">Thermus silvanus</name>
    <dbReference type="NCBI Taxonomy" id="526227"/>
    <lineage>
        <taxon>Bacteria</taxon>
        <taxon>Thermotogati</taxon>
        <taxon>Deinococcota</taxon>
        <taxon>Deinococci</taxon>
        <taxon>Thermales</taxon>
        <taxon>Thermaceae</taxon>
        <taxon>Allomeiothermus</taxon>
    </lineage>
</organism>
<dbReference type="GO" id="GO:0005694">
    <property type="term" value="C:chromosome"/>
    <property type="evidence" value="ECO:0007669"/>
    <property type="project" value="TreeGrafter"/>
</dbReference>
<dbReference type="AlphaFoldDB" id="D7BJI1"/>
<dbReference type="Pfam" id="PF02195">
    <property type="entry name" value="ParB_N"/>
    <property type="match status" value="1"/>
</dbReference>
<reference evidence="4 5" key="1">
    <citation type="journal article" date="2010" name="Stand. Genomic Sci.">
        <title>Complete genome sequence of Meiothermus silvanus type strain (VI-R2).</title>
        <authorList>
            <person name="Sikorski J."/>
            <person name="Tindall B.J."/>
            <person name="Lowry S."/>
            <person name="Lucas S."/>
            <person name="Nolan M."/>
            <person name="Copeland A."/>
            <person name="Glavina Del Rio T."/>
            <person name="Tice H."/>
            <person name="Cheng J.F."/>
            <person name="Han C."/>
            <person name="Pitluck S."/>
            <person name="Liolios K."/>
            <person name="Ivanova N."/>
            <person name="Mavromatis K."/>
            <person name="Mikhailova N."/>
            <person name="Pati A."/>
            <person name="Goodwin L."/>
            <person name="Chen A."/>
            <person name="Palaniappan K."/>
            <person name="Land M."/>
            <person name="Hauser L."/>
            <person name="Chang Y.J."/>
            <person name="Jeffries C.D."/>
            <person name="Rohde M."/>
            <person name="Goker M."/>
            <person name="Woyke T."/>
            <person name="Bristow J."/>
            <person name="Eisen J.A."/>
            <person name="Markowitz V."/>
            <person name="Hugenholtz P."/>
            <person name="Kyrpides N.C."/>
            <person name="Klenk H.P."/>
            <person name="Lapidus A."/>
        </authorList>
    </citation>
    <scope>NUCLEOTIDE SEQUENCE [LARGE SCALE GENOMIC DNA]</scope>
    <source>
        <strain evidence="5">ATCC 700542 / DSM 9946 / VI-R2</strain>
        <plasmid evidence="5">Plasmid pMESIL02</plasmid>
    </source>
</reference>
<name>D7BJI1_ALLS1</name>
<evidence type="ECO:0000313" key="5">
    <source>
        <dbReference type="Proteomes" id="UP000001916"/>
    </source>
</evidence>
<dbReference type="SUPFAM" id="SSF110849">
    <property type="entry name" value="ParB/Sulfiredoxin"/>
    <property type="match status" value="1"/>
</dbReference>
<comment type="similarity">
    <text evidence="1">Belongs to the ParB family.</text>
</comment>
<protein>
    <submittedName>
        <fullName evidence="4">ParB-like partition protein</fullName>
    </submittedName>
</protein>
<dbReference type="PANTHER" id="PTHR33375">
    <property type="entry name" value="CHROMOSOME-PARTITIONING PROTEIN PARB-RELATED"/>
    <property type="match status" value="1"/>
</dbReference>
<dbReference type="CDD" id="cd16406">
    <property type="entry name" value="ParB_N_like"/>
    <property type="match status" value="1"/>
</dbReference>
<keyword evidence="4" id="KW-0614">Plasmid</keyword>
<feature type="domain" description="ParB-like N-terminal" evidence="3">
    <location>
        <begin position="3"/>
        <end position="97"/>
    </location>
</feature>
<dbReference type="GO" id="GO:0003677">
    <property type="term" value="F:DNA binding"/>
    <property type="evidence" value="ECO:0007669"/>
    <property type="project" value="InterPro"/>
</dbReference>
<dbReference type="InterPro" id="IPR003115">
    <property type="entry name" value="ParB_N"/>
</dbReference>
<dbReference type="KEGG" id="msv:Mesil_3544"/>
<feature type="compositionally biased region" description="Basic and acidic residues" evidence="2">
    <location>
        <begin position="481"/>
        <end position="490"/>
    </location>
</feature>
<dbReference type="HOGENOM" id="CLU_556433_0_0_0"/>
<dbReference type="SMART" id="SM00470">
    <property type="entry name" value="ParB"/>
    <property type="match status" value="1"/>
</dbReference>
<dbReference type="PANTHER" id="PTHR33375:SF7">
    <property type="entry name" value="CHROMOSOME 2-PARTITIONING PROTEIN PARB-RELATED"/>
    <property type="match status" value="1"/>
</dbReference>
<evidence type="ECO:0000256" key="2">
    <source>
        <dbReference type="SAM" id="MobiDB-lite"/>
    </source>
</evidence>
<proteinExistence type="inferred from homology"/>
<dbReference type="Gene3D" id="3.90.1530.30">
    <property type="match status" value="1"/>
</dbReference>
<dbReference type="Gene3D" id="1.10.10.2830">
    <property type="match status" value="1"/>
</dbReference>
<feature type="region of interest" description="Disordered" evidence="2">
    <location>
        <begin position="471"/>
        <end position="490"/>
    </location>
</feature>
<geneLocation type="plasmid" evidence="4 5">
    <name>pMESIL02</name>
</geneLocation>
<gene>
    <name evidence="4" type="ORF">Mesil_3544</name>
</gene>
<dbReference type="GO" id="GO:0007059">
    <property type="term" value="P:chromosome segregation"/>
    <property type="evidence" value="ECO:0007669"/>
    <property type="project" value="TreeGrafter"/>
</dbReference>
<evidence type="ECO:0000313" key="4">
    <source>
        <dbReference type="EMBL" id="ADH65337.1"/>
    </source>
</evidence>
<dbReference type="NCBIfam" id="TIGR00180">
    <property type="entry name" value="parB_part"/>
    <property type="match status" value="1"/>
</dbReference>
<sequence>MLQTVPVQTLTLAPENPRKEVQPETLAELAESIREQGVLQNLLAYADEEGLRVVGGGRRLRALERLLAEGAIGPEYPVPVRVLPRDVALEAALVENLQREDMSPAEEIEAVARLAELVGVSEAARRTGKSERYVRLRHQAYFHLTPQAREWLLEGLLTWTQAEALLRVSPEVQNAFLDAYGSNWAPSMLFWFIDRSVHNPLFTLEEYTAAGGTVIYDLEGEPHLGDARLAQELQMKKLAGLAEELGLSWVEEAEEDQTYPVWRLSPESIRQKVEHVQSLGHTVLGLTWQRGEVALVVERRDGATSQTEAAPPRPALSAPARSRFQLAAEVSQAHRFAQAGDVRRAMALFVLELADRYTYRNGRWRWSPGEYGLLPNDVSEGWQPLFQRLREIVGEPSLDSLAANPRLEEAFCLAAGMGLGVAQKPVALLGLTSEKTLKGLPTAYLNRVLEAHGGKAAKTKKEALARLRALPPETELDLEEAEKIESDGQD</sequence>
<dbReference type="Proteomes" id="UP000001916">
    <property type="component" value="Plasmid pMESIL02"/>
</dbReference>
<evidence type="ECO:0000256" key="1">
    <source>
        <dbReference type="ARBA" id="ARBA00006295"/>
    </source>
</evidence>
<dbReference type="OrthoDB" id="251111at2"/>
<dbReference type="InterPro" id="IPR050336">
    <property type="entry name" value="Chromosome_partition/occlusion"/>
</dbReference>
<evidence type="ECO:0000259" key="3">
    <source>
        <dbReference type="SMART" id="SM00470"/>
    </source>
</evidence>
<dbReference type="EMBL" id="CP002044">
    <property type="protein sequence ID" value="ADH65337.1"/>
    <property type="molecule type" value="Genomic_DNA"/>
</dbReference>
<dbReference type="InterPro" id="IPR036086">
    <property type="entry name" value="ParB/Sulfiredoxin_sf"/>
</dbReference>